<dbReference type="Proteomes" id="UP000253664">
    <property type="component" value="Unassembled WGS sequence"/>
</dbReference>
<protein>
    <submittedName>
        <fullName evidence="1">Uncharacterized protein</fullName>
    </submittedName>
</protein>
<evidence type="ECO:0000313" key="1">
    <source>
        <dbReference type="EMBL" id="RCI10801.1"/>
    </source>
</evidence>
<dbReference type="AlphaFoldDB" id="A0A367L8Q7"/>
<reference evidence="1 2" key="1">
    <citation type="journal article" date="2015" name="BMC Genomics">
        <title>Insights from the genome of Ophiocordyceps polyrhachis-furcata to pathogenicity and host specificity in insect fungi.</title>
        <authorList>
            <person name="Wichadakul D."/>
            <person name="Kobmoo N."/>
            <person name="Ingsriswang S."/>
            <person name="Tangphatsornruang S."/>
            <person name="Chantasingh D."/>
            <person name="Luangsa-ard J.J."/>
            <person name="Eurwilaichitr L."/>
        </authorList>
    </citation>
    <scope>NUCLEOTIDE SEQUENCE [LARGE SCALE GENOMIC DNA]</scope>
    <source>
        <strain evidence="1 2">BCC 54312</strain>
    </source>
</reference>
<dbReference type="EMBL" id="LKCN02000011">
    <property type="protein sequence ID" value="RCI10801.1"/>
    <property type="molecule type" value="Genomic_DNA"/>
</dbReference>
<sequence length="120" mass="12644">MCSWGMFPCLAGMTGLAKRKRVDGALSARAAVMSVPELQSHASVHQASSLYRGEEFRKDAVVLACLRKLICATDVAAAGGDALERDSHCDCGSPPEGNSASMMGSVRKRALRAGSVFRNA</sequence>
<comment type="caution">
    <text evidence="1">The sequence shown here is derived from an EMBL/GenBank/DDBJ whole genome shotgun (WGS) entry which is preliminary data.</text>
</comment>
<gene>
    <name evidence="1" type="ORF">L249_5417</name>
</gene>
<evidence type="ECO:0000313" key="2">
    <source>
        <dbReference type="Proteomes" id="UP000253664"/>
    </source>
</evidence>
<name>A0A367L8Q7_9HYPO</name>
<proteinExistence type="predicted"/>
<organism evidence="1 2">
    <name type="scientific">Ophiocordyceps polyrhachis-furcata BCC 54312</name>
    <dbReference type="NCBI Taxonomy" id="1330021"/>
    <lineage>
        <taxon>Eukaryota</taxon>
        <taxon>Fungi</taxon>
        <taxon>Dikarya</taxon>
        <taxon>Ascomycota</taxon>
        <taxon>Pezizomycotina</taxon>
        <taxon>Sordariomycetes</taxon>
        <taxon>Hypocreomycetidae</taxon>
        <taxon>Hypocreales</taxon>
        <taxon>Ophiocordycipitaceae</taxon>
        <taxon>Ophiocordyceps</taxon>
    </lineage>
</organism>
<keyword evidence="2" id="KW-1185">Reference proteome</keyword>
<accession>A0A367L8Q7</accession>